<dbReference type="EMBL" id="LXQA010142582">
    <property type="protein sequence ID" value="MCI24627.1"/>
    <property type="molecule type" value="Genomic_DNA"/>
</dbReference>
<evidence type="ECO:0000313" key="1">
    <source>
        <dbReference type="EMBL" id="MCI24627.1"/>
    </source>
</evidence>
<dbReference type="PANTHER" id="PTHR48475">
    <property type="entry name" value="RIBONUCLEASE H"/>
    <property type="match status" value="1"/>
</dbReference>
<dbReference type="PANTHER" id="PTHR48475:SF1">
    <property type="entry name" value="RNASE H TYPE-1 DOMAIN-CONTAINING PROTEIN"/>
    <property type="match status" value="1"/>
</dbReference>
<dbReference type="AlphaFoldDB" id="A0A392QL40"/>
<proteinExistence type="predicted"/>
<sequence>MTEAEWCQNRYDQLNLIEEKRLTALCHGQLYQKRMKQAFDKKVRPCEFKEGDIVLKKILSFQPDARGKWTPNYEGPYVVKRAFSGGALILTTMDGDELPRPVNTDAVKKYFVYIKKKRKKEKRKSSLSRKPEKAA</sequence>
<accession>A0A392QL40</accession>
<evidence type="ECO:0008006" key="3">
    <source>
        <dbReference type="Google" id="ProtNLM"/>
    </source>
</evidence>
<organism evidence="1 2">
    <name type="scientific">Trifolium medium</name>
    <dbReference type="NCBI Taxonomy" id="97028"/>
    <lineage>
        <taxon>Eukaryota</taxon>
        <taxon>Viridiplantae</taxon>
        <taxon>Streptophyta</taxon>
        <taxon>Embryophyta</taxon>
        <taxon>Tracheophyta</taxon>
        <taxon>Spermatophyta</taxon>
        <taxon>Magnoliopsida</taxon>
        <taxon>eudicotyledons</taxon>
        <taxon>Gunneridae</taxon>
        <taxon>Pentapetalae</taxon>
        <taxon>rosids</taxon>
        <taxon>fabids</taxon>
        <taxon>Fabales</taxon>
        <taxon>Fabaceae</taxon>
        <taxon>Papilionoideae</taxon>
        <taxon>50 kb inversion clade</taxon>
        <taxon>NPAAA clade</taxon>
        <taxon>Hologalegina</taxon>
        <taxon>IRL clade</taxon>
        <taxon>Trifolieae</taxon>
        <taxon>Trifolium</taxon>
    </lineage>
</organism>
<comment type="caution">
    <text evidence="1">The sequence shown here is derived from an EMBL/GenBank/DDBJ whole genome shotgun (WGS) entry which is preliminary data.</text>
</comment>
<name>A0A392QL40_9FABA</name>
<dbReference type="Proteomes" id="UP000265520">
    <property type="component" value="Unassembled WGS sequence"/>
</dbReference>
<evidence type="ECO:0000313" key="2">
    <source>
        <dbReference type="Proteomes" id="UP000265520"/>
    </source>
</evidence>
<reference evidence="1 2" key="1">
    <citation type="journal article" date="2018" name="Front. Plant Sci.">
        <title>Red Clover (Trifolium pratense) and Zigzag Clover (T. medium) - A Picture of Genomic Similarities and Differences.</title>
        <authorList>
            <person name="Dluhosova J."/>
            <person name="Istvanek J."/>
            <person name="Nedelnik J."/>
            <person name="Repkova J."/>
        </authorList>
    </citation>
    <scope>NUCLEOTIDE SEQUENCE [LARGE SCALE GENOMIC DNA]</scope>
    <source>
        <strain evidence="2">cv. 10/8</strain>
        <tissue evidence="1">Leaf</tissue>
    </source>
</reference>
<protein>
    <recommendedName>
        <fullName evidence="3">RNA-directed DNA polymerase (Reverse transcriptase)</fullName>
    </recommendedName>
</protein>
<keyword evidence="2" id="KW-1185">Reference proteome</keyword>